<dbReference type="PANTHER" id="PTHR46268:SF6">
    <property type="entry name" value="UNIVERSAL STRESS PROTEIN UP12"/>
    <property type="match status" value="1"/>
</dbReference>
<dbReference type="AlphaFoldDB" id="A0A1H9XA39"/>
<dbReference type="PRINTS" id="PR01438">
    <property type="entry name" value="UNVRSLSTRESS"/>
</dbReference>
<keyword evidence="4" id="KW-1185">Reference proteome</keyword>
<dbReference type="PANTHER" id="PTHR46268">
    <property type="entry name" value="STRESS RESPONSE PROTEIN NHAX"/>
    <property type="match status" value="1"/>
</dbReference>
<evidence type="ECO:0000259" key="2">
    <source>
        <dbReference type="Pfam" id="PF00582"/>
    </source>
</evidence>
<dbReference type="Proteomes" id="UP000199019">
    <property type="component" value="Unassembled WGS sequence"/>
</dbReference>
<dbReference type="Pfam" id="PF00582">
    <property type="entry name" value="Usp"/>
    <property type="match status" value="1"/>
</dbReference>
<sequence>MIERILVAVDDSADSLAAVRTTLALAAPLGAQVLAVHVLTDHEVDTAIGQVSGPAAPAGRAHSVNRVLSRVSAMGQASEVAVETAVLTGGAGSAILDRAGTWGADLVVIGRSARLATGEGYVGALTRHVLEFADRPTLVVPAGRVERGDVRRHRDIR</sequence>
<gene>
    <name evidence="3" type="ORF">SAMN05216199_3562</name>
</gene>
<reference evidence="4" key="1">
    <citation type="submission" date="2016-10" db="EMBL/GenBank/DDBJ databases">
        <authorList>
            <person name="Varghese N."/>
            <person name="Submissions S."/>
        </authorList>
    </citation>
    <scope>NUCLEOTIDE SEQUENCE [LARGE SCALE GENOMIC DNA]</scope>
    <source>
        <strain evidence="4">CGMCC 1.6963</strain>
    </source>
</reference>
<feature type="domain" description="UspA" evidence="2">
    <location>
        <begin position="1"/>
        <end position="141"/>
    </location>
</feature>
<accession>A0A1H9XA39</accession>
<dbReference type="InterPro" id="IPR006015">
    <property type="entry name" value="Universal_stress_UspA"/>
</dbReference>
<dbReference type="STRING" id="587636.SAMN05216199_3562"/>
<evidence type="ECO:0000313" key="3">
    <source>
        <dbReference type="EMBL" id="SES43040.1"/>
    </source>
</evidence>
<dbReference type="InterPro" id="IPR006016">
    <property type="entry name" value="UspA"/>
</dbReference>
<dbReference type="SUPFAM" id="SSF52402">
    <property type="entry name" value="Adenine nucleotide alpha hydrolases-like"/>
    <property type="match status" value="1"/>
</dbReference>
<dbReference type="Gene3D" id="3.40.50.620">
    <property type="entry name" value="HUPs"/>
    <property type="match status" value="1"/>
</dbReference>
<evidence type="ECO:0000256" key="1">
    <source>
        <dbReference type="ARBA" id="ARBA00008791"/>
    </source>
</evidence>
<dbReference type="InterPro" id="IPR014729">
    <property type="entry name" value="Rossmann-like_a/b/a_fold"/>
</dbReference>
<evidence type="ECO:0000313" key="4">
    <source>
        <dbReference type="Proteomes" id="UP000199019"/>
    </source>
</evidence>
<dbReference type="CDD" id="cd00293">
    <property type="entry name" value="USP-like"/>
    <property type="match status" value="1"/>
</dbReference>
<dbReference type="RefSeq" id="WP_091761209.1">
    <property type="nucleotide sequence ID" value="NZ_FOHB01000007.1"/>
</dbReference>
<comment type="similarity">
    <text evidence="1">Belongs to the universal stress protein A family.</text>
</comment>
<protein>
    <submittedName>
        <fullName evidence="3">Nucleotide-binding universal stress protein, UspA family</fullName>
    </submittedName>
</protein>
<name>A0A1H9XA39_9MICO</name>
<dbReference type="OrthoDB" id="3481926at2"/>
<organism evidence="3 4">
    <name type="scientific">Pedococcus cremeus</name>
    <dbReference type="NCBI Taxonomy" id="587636"/>
    <lineage>
        <taxon>Bacteria</taxon>
        <taxon>Bacillati</taxon>
        <taxon>Actinomycetota</taxon>
        <taxon>Actinomycetes</taxon>
        <taxon>Micrococcales</taxon>
        <taxon>Intrasporangiaceae</taxon>
        <taxon>Pedococcus</taxon>
    </lineage>
</organism>
<proteinExistence type="inferred from homology"/>
<dbReference type="EMBL" id="FOHB01000007">
    <property type="protein sequence ID" value="SES43040.1"/>
    <property type="molecule type" value="Genomic_DNA"/>
</dbReference>